<sequence length="83" mass="9998">MRTVAHSSWRKTLLTPFIPTLIYWSLSRSSRAWTGRCLNVFSNCHSPWMSLSSTATRLRRKLVCGRRLWQQLYRSFFMRCRRV</sequence>
<proteinExistence type="predicted"/>
<name>A0A8H6HBK2_9AGAR</name>
<evidence type="ECO:0000313" key="2">
    <source>
        <dbReference type="Proteomes" id="UP000521943"/>
    </source>
</evidence>
<protein>
    <submittedName>
        <fullName evidence="1">Uncharacterized protein</fullName>
    </submittedName>
</protein>
<accession>A0A8H6HBK2</accession>
<comment type="caution">
    <text evidence="1">The sequence shown here is derived from an EMBL/GenBank/DDBJ whole genome shotgun (WGS) entry which is preliminary data.</text>
</comment>
<dbReference type="Proteomes" id="UP000521943">
    <property type="component" value="Unassembled WGS sequence"/>
</dbReference>
<dbReference type="EMBL" id="JACGCI010000144">
    <property type="protein sequence ID" value="KAF6743440.1"/>
    <property type="molecule type" value="Genomic_DNA"/>
</dbReference>
<gene>
    <name evidence="1" type="ORF">DFP72DRAFT_933130</name>
</gene>
<reference evidence="1 2" key="1">
    <citation type="submission" date="2020-07" db="EMBL/GenBank/DDBJ databases">
        <title>Comparative genomics of pyrophilous fungi reveals a link between fire events and developmental genes.</title>
        <authorList>
            <consortium name="DOE Joint Genome Institute"/>
            <person name="Steindorff A.S."/>
            <person name="Carver A."/>
            <person name="Calhoun S."/>
            <person name="Stillman K."/>
            <person name="Liu H."/>
            <person name="Lipzen A."/>
            <person name="Pangilinan J."/>
            <person name="Labutti K."/>
            <person name="Bruns T.D."/>
            <person name="Grigoriev I.V."/>
        </authorList>
    </citation>
    <scope>NUCLEOTIDE SEQUENCE [LARGE SCALE GENOMIC DNA]</scope>
    <source>
        <strain evidence="1 2">CBS 144469</strain>
    </source>
</reference>
<dbReference type="AlphaFoldDB" id="A0A8H6HBK2"/>
<organism evidence="1 2">
    <name type="scientific">Ephemerocybe angulata</name>
    <dbReference type="NCBI Taxonomy" id="980116"/>
    <lineage>
        <taxon>Eukaryota</taxon>
        <taxon>Fungi</taxon>
        <taxon>Dikarya</taxon>
        <taxon>Basidiomycota</taxon>
        <taxon>Agaricomycotina</taxon>
        <taxon>Agaricomycetes</taxon>
        <taxon>Agaricomycetidae</taxon>
        <taxon>Agaricales</taxon>
        <taxon>Agaricineae</taxon>
        <taxon>Psathyrellaceae</taxon>
        <taxon>Ephemerocybe</taxon>
    </lineage>
</organism>
<evidence type="ECO:0000313" key="1">
    <source>
        <dbReference type="EMBL" id="KAF6743440.1"/>
    </source>
</evidence>
<keyword evidence="2" id="KW-1185">Reference proteome</keyword>